<evidence type="ECO:0000256" key="1">
    <source>
        <dbReference type="SAM" id="MobiDB-lite"/>
    </source>
</evidence>
<name>A0A455SGD9_9CHLR</name>
<dbReference type="EMBL" id="AP019376">
    <property type="protein sequence ID" value="BBH87523.1"/>
    <property type="molecule type" value="Genomic_DNA"/>
</dbReference>
<dbReference type="AlphaFoldDB" id="A0A455SGD9"/>
<reference evidence="2" key="1">
    <citation type="submission" date="2018-12" db="EMBL/GenBank/DDBJ databases">
        <title>Novel natural products biosynthetic potential of the class Ktedonobacteria.</title>
        <authorList>
            <person name="Zheng Y."/>
            <person name="Saitou A."/>
            <person name="Wang C.M."/>
            <person name="Toyoda A."/>
            <person name="Minakuchi Y."/>
            <person name="Sekiguchi Y."/>
            <person name="Ueda K."/>
            <person name="Takano H."/>
            <person name="Sakai Y."/>
            <person name="Yokota A."/>
            <person name="Yabe S."/>
        </authorList>
    </citation>
    <scope>NUCLEOTIDE SEQUENCE</scope>
    <source>
        <strain evidence="2">COM3</strain>
    </source>
</reference>
<feature type="region of interest" description="Disordered" evidence="1">
    <location>
        <begin position="1"/>
        <end position="25"/>
    </location>
</feature>
<organism evidence="2">
    <name type="scientific">Thermosporothrix sp. COM3</name>
    <dbReference type="NCBI Taxonomy" id="2490863"/>
    <lineage>
        <taxon>Bacteria</taxon>
        <taxon>Bacillati</taxon>
        <taxon>Chloroflexota</taxon>
        <taxon>Ktedonobacteria</taxon>
        <taxon>Ktedonobacterales</taxon>
        <taxon>Thermosporotrichaceae</taxon>
        <taxon>Thermosporothrix</taxon>
    </lineage>
</organism>
<proteinExistence type="predicted"/>
<protein>
    <submittedName>
        <fullName evidence="2">Uncharacterized protein</fullName>
    </submittedName>
</protein>
<gene>
    <name evidence="2" type="ORF">KTC_22740</name>
</gene>
<sequence length="53" mass="5945">MTNEQLSRPTRRAISNALDDEQDLSQIAAPPTDDLAFELESEQEQEEMVPTLA</sequence>
<evidence type="ECO:0000313" key="2">
    <source>
        <dbReference type="EMBL" id="BBH87523.1"/>
    </source>
</evidence>
<accession>A0A455SGD9</accession>